<dbReference type="InterPro" id="IPR051680">
    <property type="entry name" value="ATP-dep_Glu-Cys_Ligase-2"/>
</dbReference>
<name>A0ABW1X3E4_9ACTN</name>
<evidence type="ECO:0000313" key="9">
    <source>
        <dbReference type="Proteomes" id="UP001596266"/>
    </source>
</evidence>
<feature type="compositionally biased region" description="Basic and acidic residues" evidence="6">
    <location>
        <begin position="18"/>
        <end position="29"/>
    </location>
</feature>
<feature type="compositionally biased region" description="Polar residues" evidence="6">
    <location>
        <begin position="885"/>
        <end position="894"/>
    </location>
</feature>
<dbReference type="InterPro" id="IPR006336">
    <property type="entry name" value="GCS2"/>
</dbReference>
<dbReference type="Pfam" id="PF14403">
    <property type="entry name" value="CP_ATPgrasp_2"/>
    <property type="match status" value="1"/>
</dbReference>
<dbReference type="RefSeq" id="WP_343884977.1">
    <property type="nucleotide sequence ID" value="NZ_BAAAKI010000004.1"/>
</dbReference>
<dbReference type="Gene3D" id="3.30.1490.270">
    <property type="match status" value="1"/>
</dbReference>
<dbReference type="PANTHER" id="PTHR34595">
    <property type="entry name" value="BLR5612 PROTEIN"/>
    <property type="match status" value="1"/>
</dbReference>
<dbReference type="SUPFAM" id="SSF55931">
    <property type="entry name" value="Glutamine synthetase/guanido kinase"/>
    <property type="match status" value="1"/>
</dbReference>
<dbReference type="PANTHER" id="PTHR34595:SF7">
    <property type="entry name" value="SLL1039 PROTEIN"/>
    <property type="match status" value="1"/>
</dbReference>
<dbReference type="EC" id="6.3.2.2" evidence="5"/>
<dbReference type="EMBL" id="JBHSUA010000009">
    <property type="protein sequence ID" value="MFC6396386.1"/>
    <property type="molecule type" value="Genomic_DNA"/>
</dbReference>
<protein>
    <recommendedName>
        <fullName evidence="5">Putative glutamate--cysteine ligase 2</fullName>
        <ecNumber evidence="5">6.3.2.2</ecNumber>
    </recommendedName>
    <alternativeName>
        <fullName evidence="5">Gamma-glutamylcysteine synthetase 2</fullName>
        <shortName evidence="5">GCS 2</shortName>
        <shortName evidence="5">Gamma-GCS 2</shortName>
    </alternativeName>
</protein>
<dbReference type="InterPro" id="IPR025841">
    <property type="entry name" value="CP_ATPgrasp_2"/>
</dbReference>
<dbReference type="InterPro" id="IPR014746">
    <property type="entry name" value="Gln_synth/guanido_kin_cat_dom"/>
</dbReference>
<dbReference type="Gene3D" id="3.30.590.20">
    <property type="match status" value="1"/>
</dbReference>
<feature type="region of interest" description="Disordered" evidence="6">
    <location>
        <begin position="1"/>
        <end position="29"/>
    </location>
</feature>
<evidence type="ECO:0000256" key="6">
    <source>
        <dbReference type="SAM" id="MobiDB-lite"/>
    </source>
</evidence>
<dbReference type="NCBIfam" id="NF010041">
    <property type="entry name" value="PRK13517.1-1"/>
    <property type="match status" value="1"/>
</dbReference>
<reference evidence="9" key="1">
    <citation type="journal article" date="2019" name="Int. J. Syst. Evol. Microbiol.">
        <title>The Global Catalogue of Microorganisms (GCM) 10K type strain sequencing project: providing services to taxonomists for standard genome sequencing and annotation.</title>
        <authorList>
            <consortium name="The Broad Institute Genomics Platform"/>
            <consortium name="The Broad Institute Genome Sequencing Center for Infectious Disease"/>
            <person name="Wu L."/>
            <person name="Ma J."/>
        </authorList>
    </citation>
    <scope>NUCLEOTIDE SEQUENCE [LARGE SCALE GENOMIC DNA]</scope>
    <source>
        <strain evidence="9">CGMCC 1.15277</strain>
    </source>
</reference>
<comment type="function">
    <text evidence="5">ATP-dependent carboxylate-amine ligase which exhibits weak glutamate--cysteine ligase activity.</text>
</comment>
<comment type="catalytic activity">
    <reaction evidence="4 5">
        <text>L-cysteine + L-glutamate + ATP = gamma-L-glutamyl-L-cysteine + ADP + phosphate + H(+)</text>
        <dbReference type="Rhea" id="RHEA:13285"/>
        <dbReference type="ChEBI" id="CHEBI:15378"/>
        <dbReference type="ChEBI" id="CHEBI:29985"/>
        <dbReference type="ChEBI" id="CHEBI:30616"/>
        <dbReference type="ChEBI" id="CHEBI:35235"/>
        <dbReference type="ChEBI" id="CHEBI:43474"/>
        <dbReference type="ChEBI" id="CHEBI:58173"/>
        <dbReference type="ChEBI" id="CHEBI:456216"/>
        <dbReference type="EC" id="6.3.2.2"/>
    </reaction>
</comment>
<dbReference type="SUPFAM" id="SSF56059">
    <property type="entry name" value="Glutathione synthetase ATP-binding domain-like"/>
    <property type="match status" value="1"/>
</dbReference>
<keyword evidence="9" id="KW-1185">Reference proteome</keyword>
<evidence type="ECO:0000256" key="4">
    <source>
        <dbReference type="ARBA" id="ARBA00048819"/>
    </source>
</evidence>
<evidence type="ECO:0000256" key="1">
    <source>
        <dbReference type="ARBA" id="ARBA00022598"/>
    </source>
</evidence>
<dbReference type="GO" id="GO:0016874">
    <property type="term" value="F:ligase activity"/>
    <property type="evidence" value="ECO:0007669"/>
    <property type="project" value="UniProtKB-KW"/>
</dbReference>
<dbReference type="Proteomes" id="UP001596266">
    <property type="component" value="Unassembled WGS sequence"/>
</dbReference>
<dbReference type="Pfam" id="PF04107">
    <property type="entry name" value="GCS2"/>
    <property type="match status" value="1"/>
</dbReference>
<evidence type="ECO:0000256" key="3">
    <source>
        <dbReference type="ARBA" id="ARBA00022840"/>
    </source>
</evidence>
<feature type="region of interest" description="Disordered" evidence="6">
    <location>
        <begin position="859"/>
        <end position="894"/>
    </location>
</feature>
<keyword evidence="1 5" id="KW-0436">Ligase</keyword>
<evidence type="ECO:0000259" key="7">
    <source>
        <dbReference type="Pfam" id="PF14403"/>
    </source>
</evidence>
<feature type="domain" description="Circularly permuted ATP-grasp type 2" evidence="7">
    <location>
        <begin position="475"/>
        <end position="851"/>
    </location>
</feature>
<dbReference type="InterPro" id="IPR011793">
    <property type="entry name" value="YbdK"/>
</dbReference>
<keyword evidence="2 5" id="KW-0547">Nucleotide-binding</keyword>
<proteinExistence type="inferred from homology"/>
<keyword evidence="3 5" id="KW-0067">ATP-binding</keyword>
<evidence type="ECO:0000313" key="8">
    <source>
        <dbReference type="EMBL" id="MFC6396386.1"/>
    </source>
</evidence>
<gene>
    <name evidence="8" type="ORF">ACFP57_05210</name>
</gene>
<dbReference type="NCBIfam" id="TIGR02050">
    <property type="entry name" value="gshA_cyan_rel"/>
    <property type="match status" value="1"/>
</dbReference>
<dbReference type="Gene3D" id="3.40.50.11290">
    <property type="match status" value="1"/>
</dbReference>
<comment type="caution">
    <text evidence="8">The sequence shown here is derived from an EMBL/GenBank/DDBJ whole genome shotgun (WGS) entry which is preliminary data.</text>
</comment>
<comment type="similarity">
    <text evidence="5">Belongs to the glutamate--cysteine ligase type 2 family. YbdK subfamily.</text>
</comment>
<accession>A0ABW1X3E4</accession>
<dbReference type="HAMAP" id="MF_01609">
    <property type="entry name" value="Glu_cys_ligase_2"/>
    <property type="match status" value="1"/>
</dbReference>
<evidence type="ECO:0000256" key="2">
    <source>
        <dbReference type="ARBA" id="ARBA00022741"/>
    </source>
</evidence>
<sequence length="894" mass="96845">MQIDLNPTGGGAGNSHLVNHDGRDSVGKPRHLGVEEEFHLVDQTTRRLAPRAPELLEWLGAQGHYVAEMQQCVIEVNSAVVSNLSDLGKELRHHRKVLSRAAREVGADIVAAGTVPLALPSELPITSTARYRRMLADYQLLAREQLICGTQIHVEIPDRDEAAAVAQRIGPELPTLLALSTSSPFWADGVDTGYSSVRTLVWSRWPTTGLTSGTSSAADLDRLTDQLLATGVISDPGMMYFDVRVSRHVPTLELRICDSCPDVDTILLVAGLYRALVERELAAHRAGEPALELPAVLGRAAVWRAARSGLEDDLVDVRADGQARPASEVVRRLVDSLKPWLEANGDWEVIDHLATSALLVGSSAARQRRALRRRGRLTDVVDLLAAETAHGVAEPAPASGDELLTEYPWAGYDEALSQGKPRPPYRDPIAALVALGAKGLRSRDQAVVQLERADGVTFKVTGRDEPQIFPLDLAPRIVTAKDWAHITAGCEQRAKALDLFLRDVYGPRSIVHDGIIPDEVLDRAPGYRSTGRVAPNTVRAHVSGLDLVSSGPGHWQVLEDNLRVPSGVGYAMSNRYLMRKLMPELAPPALLDSREVPGLLLETLAAAAPGGVADLEEIVLLSSGPSDSAWPEHAGLARGMGVQVVTPEQVWLEGGHLVRGVGERTVPIRVAYVRMDEDMLLSSTGRDGTVLRAGLTDAILRNRLRLANALGNGVADDKAIYCFVPQMVRYYLGEEPIMEQVPTWLCAERDQCEEVLSRLGDLVTKPIDGFGGMGVLIGPDASDEQVQQRRHEIMANPERYIAQEVVNLSTHPTFDGAYLRPRHVDLRVFVHLRERGATTEAITMPAALTRVGPPGNKIVNSSAGGGSKDTWILADDVQYPPPASGGSTREQGAN</sequence>
<organism evidence="8 9">
    <name type="scientific">Luteococcus sanguinis</name>
    <dbReference type="NCBI Taxonomy" id="174038"/>
    <lineage>
        <taxon>Bacteria</taxon>
        <taxon>Bacillati</taxon>
        <taxon>Actinomycetota</taxon>
        <taxon>Actinomycetes</taxon>
        <taxon>Propionibacteriales</taxon>
        <taxon>Propionibacteriaceae</taxon>
        <taxon>Luteococcus</taxon>
    </lineage>
</organism>
<evidence type="ECO:0000256" key="5">
    <source>
        <dbReference type="HAMAP-Rule" id="MF_01609"/>
    </source>
</evidence>